<dbReference type="Gene3D" id="1.10.600.10">
    <property type="entry name" value="Farnesyl Diphosphate Synthase"/>
    <property type="match status" value="1"/>
</dbReference>
<feature type="non-terminal residue" evidence="2">
    <location>
        <position position="1"/>
    </location>
</feature>
<dbReference type="GO" id="GO:0045338">
    <property type="term" value="P:farnesyl diphosphate metabolic process"/>
    <property type="evidence" value="ECO:0007669"/>
    <property type="project" value="InterPro"/>
</dbReference>
<proteinExistence type="predicted"/>
<name>A0A381WDZ5_9ZZZZ</name>
<gene>
    <name evidence="2" type="ORF">METZ01_LOCUS103610</name>
</gene>
<dbReference type="SUPFAM" id="SSF48576">
    <property type="entry name" value="Terpenoid synthases"/>
    <property type="match status" value="1"/>
</dbReference>
<dbReference type="GO" id="GO:0051996">
    <property type="term" value="F:squalene synthase [NAD(P)H] activity"/>
    <property type="evidence" value="ECO:0007669"/>
    <property type="project" value="InterPro"/>
</dbReference>
<keyword evidence="1" id="KW-0808">Transferase</keyword>
<dbReference type="InterPro" id="IPR019845">
    <property type="entry name" value="Squalene/phytoene_synthase_CS"/>
</dbReference>
<evidence type="ECO:0008006" key="3">
    <source>
        <dbReference type="Google" id="ProtNLM"/>
    </source>
</evidence>
<dbReference type="PANTHER" id="PTHR11626">
    <property type="entry name" value="FARNESYL-DIPHOSPHATE FARNESYLTRANSFERASE"/>
    <property type="match status" value="1"/>
</dbReference>
<dbReference type="SFLD" id="SFLDS00005">
    <property type="entry name" value="Isoprenoid_Synthase_Type_I"/>
    <property type="match status" value="1"/>
</dbReference>
<dbReference type="AlphaFoldDB" id="A0A381WDZ5"/>
<dbReference type="PROSITE" id="PS01044">
    <property type="entry name" value="SQUALEN_PHYTOEN_SYN_1"/>
    <property type="match status" value="1"/>
</dbReference>
<dbReference type="PANTHER" id="PTHR11626:SF2">
    <property type="entry name" value="SQUALENE SYNTHASE"/>
    <property type="match status" value="1"/>
</dbReference>
<dbReference type="SFLD" id="SFLDG01018">
    <property type="entry name" value="Squalene/Phytoene_Synthase_Lik"/>
    <property type="match status" value="1"/>
</dbReference>
<protein>
    <recommendedName>
        <fullName evidence="3">Squalene synthase</fullName>
    </recommendedName>
</protein>
<sequence>VKSETNSPTFRFQDDLQYQADILEGVSRTFALTIPALPKGLSEVVANAYLLCRLADTIEDDIGLNDLQKSIFHKRFIDVVKGVEDPRSFSKELFPLLSSGALPEERDLVFNTNRIIRITQGFPSEQQEAVVRCVSIMCSGMPKFHHSTDLPGLKNLDELASYCYFVAGVVGEMLTELFCQYCPKLKGKHNEMMELSVSFGQGLQMTNILKDIWDDRKVEKCWLPRSAFKSSETEIKCFDKFYDSEAFCRGLQELVGLAHGHLRNALQYTYRIPRHEIGIRRFCFWAIGLALLTLRNIHREPTFTSGTQVRVSRRTLKVVMSTTNLVLFSNSALRLLFSLFARGVPLAAIVPQSRPSSTFL</sequence>
<dbReference type="EMBL" id="UINC01011508">
    <property type="protein sequence ID" value="SVA50756.1"/>
    <property type="molecule type" value="Genomic_DNA"/>
</dbReference>
<reference evidence="2" key="1">
    <citation type="submission" date="2018-05" db="EMBL/GenBank/DDBJ databases">
        <authorList>
            <person name="Lanie J.A."/>
            <person name="Ng W.-L."/>
            <person name="Kazmierczak K.M."/>
            <person name="Andrzejewski T.M."/>
            <person name="Davidsen T.M."/>
            <person name="Wayne K.J."/>
            <person name="Tettelin H."/>
            <person name="Glass J.I."/>
            <person name="Rusch D."/>
            <person name="Podicherti R."/>
            <person name="Tsui H.-C.T."/>
            <person name="Winkler M.E."/>
        </authorList>
    </citation>
    <scope>NUCLEOTIDE SEQUENCE</scope>
</reference>
<dbReference type="Pfam" id="PF00494">
    <property type="entry name" value="SQS_PSY"/>
    <property type="match status" value="1"/>
</dbReference>
<evidence type="ECO:0000313" key="2">
    <source>
        <dbReference type="EMBL" id="SVA50756.1"/>
    </source>
</evidence>
<accession>A0A381WDZ5</accession>
<evidence type="ECO:0000256" key="1">
    <source>
        <dbReference type="ARBA" id="ARBA00022679"/>
    </source>
</evidence>
<dbReference type="InterPro" id="IPR044844">
    <property type="entry name" value="Trans_IPPS_euk-type"/>
</dbReference>
<dbReference type="InterPro" id="IPR002060">
    <property type="entry name" value="Squ/phyt_synthse"/>
</dbReference>
<organism evidence="2">
    <name type="scientific">marine metagenome</name>
    <dbReference type="NCBI Taxonomy" id="408172"/>
    <lineage>
        <taxon>unclassified sequences</taxon>
        <taxon>metagenomes</taxon>
        <taxon>ecological metagenomes</taxon>
    </lineage>
</organism>
<dbReference type="InterPro" id="IPR008949">
    <property type="entry name" value="Isoprenoid_synthase_dom_sf"/>
</dbReference>